<evidence type="ECO:0000256" key="1">
    <source>
        <dbReference type="SAM" id="MobiDB-lite"/>
    </source>
</evidence>
<proteinExistence type="predicted"/>
<dbReference type="OrthoDB" id="414730at2759"/>
<sequence>MEATQIFRRQQASRNHSNGGPERRGRSAKLCHSQLTASDATRKSDTPRLFILSRRSYTIATLLCLTLEQQTFVHGAAQAKHMSVSDTDNILISYGILLCGNAANVYRIFVLQKRADRAVYKLGPPFCNAKEKHHRLDTAFFTRHFDTRVRPPAAAPAGRLTKHNAGRDI</sequence>
<dbReference type="Proteomes" id="UP000299102">
    <property type="component" value="Unassembled WGS sequence"/>
</dbReference>
<accession>A0A4C1SXU2</accession>
<organism evidence="2 3">
    <name type="scientific">Eumeta variegata</name>
    <name type="common">Bagworm moth</name>
    <name type="synonym">Eumeta japonica</name>
    <dbReference type="NCBI Taxonomy" id="151549"/>
    <lineage>
        <taxon>Eukaryota</taxon>
        <taxon>Metazoa</taxon>
        <taxon>Ecdysozoa</taxon>
        <taxon>Arthropoda</taxon>
        <taxon>Hexapoda</taxon>
        <taxon>Insecta</taxon>
        <taxon>Pterygota</taxon>
        <taxon>Neoptera</taxon>
        <taxon>Endopterygota</taxon>
        <taxon>Lepidoptera</taxon>
        <taxon>Glossata</taxon>
        <taxon>Ditrysia</taxon>
        <taxon>Tineoidea</taxon>
        <taxon>Psychidae</taxon>
        <taxon>Oiketicinae</taxon>
        <taxon>Eumeta</taxon>
    </lineage>
</organism>
<evidence type="ECO:0000313" key="3">
    <source>
        <dbReference type="Proteomes" id="UP000299102"/>
    </source>
</evidence>
<keyword evidence="3" id="KW-1185">Reference proteome</keyword>
<feature type="region of interest" description="Disordered" evidence="1">
    <location>
        <begin position="1"/>
        <end position="31"/>
    </location>
</feature>
<dbReference type="AlphaFoldDB" id="A0A4C1SXU2"/>
<dbReference type="EMBL" id="BGZK01000019">
    <property type="protein sequence ID" value="GBP05831.1"/>
    <property type="molecule type" value="Genomic_DNA"/>
</dbReference>
<protein>
    <submittedName>
        <fullName evidence="2">Uncharacterized protein</fullName>
    </submittedName>
</protein>
<gene>
    <name evidence="2" type="ORF">EVAR_5127_1</name>
</gene>
<evidence type="ECO:0000313" key="2">
    <source>
        <dbReference type="EMBL" id="GBP05831.1"/>
    </source>
</evidence>
<comment type="caution">
    <text evidence="2">The sequence shown here is derived from an EMBL/GenBank/DDBJ whole genome shotgun (WGS) entry which is preliminary data.</text>
</comment>
<name>A0A4C1SXU2_EUMVA</name>
<feature type="compositionally biased region" description="Polar residues" evidence="1">
    <location>
        <begin position="7"/>
        <end position="18"/>
    </location>
</feature>
<reference evidence="2 3" key="1">
    <citation type="journal article" date="2019" name="Commun. Biol.">
        <title>The bagworm genome reveals a unique fibroin gene that provides high tensile strength.</title>
        <authorList>
            <person name="Kono N."/>
            <person name="Nakamura H."/>
            <person name="Ohtoshi R."/>
            <person name="Tomita M."/>
            <person name="Numata K."/>
            <person name="Arakawa K."/>
        </authorList>
    </citation>
    <scope>NUCLEOTIDE SEQUENCE [LARGE SCALE GENOMIC DNA]</scope>
</reference>